<dbReference type="InterPro" id="IPR045174">
    <property type="entry name" value="Dof"/>
</dbReference>
<evidence type="ECO:0000259" key="10">
    <source>
        <dbReference type="PROSITE" id="PS50884"/>
    </source>
</evidence>
<gene>
    <name evidence="11" type="primary">CDF4</name>
    <name evidence="11" type="ORF">KSP40_PGU011622</name>
</gene>
<keyword evidence="3" id="KW-0862">Zinc</keyword>
<evidence type="ECO:0000256" key="2">
    <source>
        <dbReference type="ARBA" id="ARBA00022771"/>
    </source>
</evidence>
<keyword evidence="2 8" id="KW-0863">Zinc-finger</keyword>
<keyword evidence="4" id="KW-0805">Transcription regulation</keyword>
<keyword evidence="12" id="KW-1185">Reference proteome</keyword>
<evidence type="ECO:0000256" key="6">
    <source>
        <dbReference type="ARBA" id="ARBA00023163"/>
    </source>
</evidence>
<keyword evidence="1" id="KW-0479">Metal-binding</keyword>
<accession>A0ABR2MEV8</accession>
<evidence type="ECO:0000256" key="4">
    <source>
        <dbReference type="ARBA" id="ARBA00023015"/>
    </source>
</evidence>
<dbReference type="EMBL" id="JBBWWR010000008">
    <property type="protein sequence ID" value="KAK8962475.1"/>
    <property type="molecule type" value="Genomic_DNA"/>
</dbReference>
<evidence type="ECO:0000313" key="12">
    <source>
        <dbReference type="Proteomes" id="UP001412067"/>
    </source>
</evidence>
<evidence type="ECO:0000256" key="5">
    <source>
        <dbReference type="ARBA" id="ARBA00023125"/>
    </source>
</evidence>
<dbReference type="PANTHER" id="PTHR31089:SF22">
    <property type="entry name" value="CYCLIC DOF FACTOR 4"/>
    <property type="match status" value="1"/>
</dbReference>
<evidence type="ECO:0000313" key="11">
    <source>
        <dbReference type="EMBL" id="KAK8962475.1"/>
    </source>
</evidence>
<dbReference type="Proteomes" id="UP001412067">
    <property type="component" value="Unassembled WGS sequence"/>
</dbReference>
<organism evidence="11 12">
    <name type="scientific">Platanthera guangdongensis</name>
    <dbReference type="NCBI Taxonomy" id="2320717"/>
    <lineage>
        <taxon>Eukaryota</taxon>
        <taxon>Viridiplantae</taxon>
        <taxon>Streptophyta</taxon>
        <taxon>Embryophyta</taxon>
        <taxon>Tracheophyta</taxon>
        <taxon>Spermatophyta</taxon>
        <taxon>Magnoliopsida</taxon>
        <taxon>Liliopsida</taxon>
        <taxon>Asparagales</taxon>
        <taxon>Orchidaceae</taxon>
        <taxon>Orchidoideae</taxon>
        <taxon>Orchideae</taxon>
        <taxon>Orchidinae</taxon>
        <taxon>Platanthera</taxon>
    </lineage>
</organism>
<evidence type="ECO:0000256" key="9">
    <source>
        <dbReference type="SAM" id="MobiDB-lite"/>
    </source>
</evidence>
<feature type="domain" description="Dof-type" evidence="10">
    <location>
        <begin position="63"/>
        <end position="117"/>
    </location>
</feature>
<keyword evidence="7 8" id="KW-0539">Nucleus</keyword>
<reference evidence="11 12" key="1">
    <citation type="journal article" date="2022" name="Nat. Plants">
        <title>Genomes of leafy and leafless Platanthera orchids illuminate the evolution of mycoheterotrophy.</title>
        <authorList>
            <person name="Li M.H."/>
            <person name="Liu K.W."/>
            <person name="Li Z."/>
            <person name="Lu H.C."/>
            <person name="Ye Q.L."/>
            <person name="Zhang D."/>
            <person name="Wang J.Y."/>
            <person name="Li Y.F."/>
            <person name="Zhong Z.M."/>
            <person name="Liu X."/>
            <person name="Yu X."/>
            <person name="Liu D.K."/>
            <person name="Tu X.D."/>
            <person name="Liu B."/>
            <person name="Hao Y."/>
            <person name="Liao X.Y."/>
            <person name="Jiang Y.T."/>
            <person name="Sun W.H."/>
            <person name="Chen J."/>
            <person name="Chen Y.Q."/>
            <person name="Ai Y."/>
            <person name="Zhai J.W."/>
            <person name="Wu S.S."/>
            <person name="Zhou Z."/>
            <person name="Hsiao Y.Y."/>
            <person name="Wu W.L."/>
            <person name="Chen Y.Y."/>
            <person name="Lin Y.F."/>
            <person name="Hsu J.L."/>
            <person name="Li C.Y."/>
            <person name="Wang Z.W."/>
            <person name="Zhao X."/>
            <person name="Zhong W.Y."/>
            <person name="Ma X.K."/>
            <person name="Ma L."/>
            <person name="Huang J."/>
            <person name="Chen G.Z."/>
            <person name="Huang M.Z."/>
            <person name="Huang L."/>
            <person name="Peng D.H."/>
            <person name="Luo Y.B."/>
            <person name="Zou S.Q."/>
            <person name="Chen S.P."/>
            <person name="Lan S."/>
            <person name="Tsai W.C."/>
            <person name="Van de Peer Y."/>
            <person name="Liu Z.J."/>
        </authorList>
    </citation>
    <scope>NUCLEOTIDE SEQUENCE [LARGE SCALE GENOMIC DNA]</scope>
    <source>
        <strain evidence="11">Lor288</strain>
    </source>
</reference>
<feature type="region of interest" description="Disordered" evidence="9">
    <location>
        <begin position="124"/>
        <end position="145"/>
    </location>
</feature>
<keyword evidence="5 8" id="KW-0238">DNA-binding</keyword>
<dbReference type="PROSITE" id="PS50884">
    <property type="entry name" value="ZF_DOF_2"/>
    <property type="match status" value="1"/>
</dbReference>
<dbReference type="InterPro" id="IPR003851">
    <property type="entry name" value="Znf_Dof"/>
</dbReference>
<evidence type="ECO:0000256" key="8">
    <source>
        <dbReference type="PROSITE-ProRule" id="PRU00071"/>
    </source>
</evidence>
<comment type="caution">
    <text evidence="11">The sequence shown here is derived from an EMBL/GenBank/DDBJ whole genome shotgun (WGS) entry which is preliminary data.</text>
</comment>
<name>A0ABR2MEV8_9ASPA</name>
<evidence type="ECO:0000256" key="3">
    <source>
        <dbReference type="ARBA" id="ARBA00022833"/>
    </source>
</evidence>
<evidence type="ECO:0000256" key="1">
    <source>
        <dbReference type="ARBA" id="ARBA00022723"/>
    </source>
</evidence>
<proteinExistence type="predicted"/>
<dbReference type="PANTHER" id="PTHR31089">
    <property type="entry name" value="CYCLIC DOF FACTOR 2"/>
    <property type="match status" value="1"/>
</dbReference>
<protein>
    <submittedName>
        <fullName evidence="11">Cyclic dof factor 4</fullName>
    </submittedName>
</protein>
<dbReference type="Pfam" id="PF02701">
    <property type="entry name" value="Zn_ribbon_Dof"/>
    <property type="match status" value="1"/>
</dbReference>
<keyword evidence="6" id="KW-0804">Transcription</keyword>
<sequence>MANIQPPSAPFLSHSVSLSPSPATMVDFSQESSSFKLFGTVIVADKNCSTKSLAPSSPPRQLLACPRCNSHQTKFCYFNNYNMNQPRHFCKASHCYWTTGGALRNIPVGAAEAASILGRRTDAATHRRKAETAAQNGGAEIKRWR</sequence>
<evidence type="ECO:0000256" key="7">
    <source>
        <dbReference type="ARBA" id="ARBA00023242"/>
    </source>
</evidence>
<comment type="subcellular location">
    <subcellularLocation>
        <location evidence="8">Nucleus</location>
    </subcellularLocation>
</comment>